<evidence type="ECO:0000256" key="1">
    <source>
        <dbReference type="SAM" id="MobiDB-lite"/>
    </source>
</evidence>
<organism evidence="2">
    <name type="scientific">Cupriavidus necator</name>
    <name type="common">Alcaligenes eutrophus</name>
    <name type="synonym">Ralstonia eutropha</name>
    <dbReference type="NCBI Taxonomy" id="106590"/>
    <lineage>
        <taxon>Bacteria</taxon>
        <taxon>Pseudomonadati</taxon>
        <taxon>Pseudomonadota</taxon>
        <taxon>Betaproteobacteria</taxon>
        <taxon>Burkholderiales</taxon>
        <taxon>Burkholderiaceae</taxon>
        <taxon>Cupriavidus</taxon>
    </lineage>
</organism>
<accession>A0A1K0JHT1</accession>
<proteinExistence type="predicted"/>
<dbReference type="AlphaFoldDB" id="A0A1K0JHT1"/>
<dbReference type="EMBL" id="FMSH01000326">
    <property type="protein sequence ID" value="SCU79616.1"/>
    <property type="molecule type" value="Genomic_DNA"/>
</dbReference>
<name>A0A1K0JHT1_CUPNE</name>
<evidence type="ECO:0000313" key="2">
    <source>
        <dbReference type="EMBL" id="SCU79616.1"/>
    </source>
</evidence>
<sequence length="61" mass="6256">MAELASACETIGPANRPKLGGRQTLPKRNACPVTPRPPTASPRQTPTTPAHGPTSTRPAAA</sequence>
<feature type="compositionally biased region" description="Polar residues" evidence="1">
    <location>
        <begin position="41"/>
        <end position="61"/>
    </location>
</feature>
<protein>
    <submittedName>
        <fullName evidence="2">Uncharacterized protein</fullName>
    </submittedName>
</protein>
<reference evidence="2" key="1">
    <citation type="submission" date="2016-09" db="EMBL/GenBank/DDBJ databases">
        <authorList>
            <person name="Capua I."/>
            <person name="De Benedictis P."/>
            <person name="Joannis T."/>
            <person name="Lombin L.H."/>
            <person name="Cattoli G."/>
        </authorList>
    </citation>
    <scope>NUCLEOTIDE SEQUENCE</scope>
    <source>
        <strain evidence="2">B9</strain>
    </source>
</reference>
<gene>
    <name evidence="2" type="ORF">CNECB9_3920036</name>
</gene>
<feature type="region of interest" description="Disordered" evidence="1">
    <location>
        <begin position="1"/>
        <end position="61"/>
    </location>
</feature>